<comment type="caution">
    <text evidence="1">The sequence shown here is derived from an EMBL/GenBank/DDBJ whole genome shotgun (WGS) entry which is preliminary data.</text>
</comment>
<accession>A0A813CDI0</accession>
<name>A0A813CDI0_9DINO</name>
<dbReference type="Proteomes" id="UP000601435">
    <property type="component" value="Unassembled WGS sequence"/>
</dbReference>
<feature type="non-terminal residue" evidence="1">
    <location>
        <position position="1"/>
    </location>
</feature>
<proteinExistence type="predicted"/>
<feature type="non-terminal residue" evidence="1">
    <location>
        <position position="229"/>
    </location>
</feature>
<organism evidence="1 2">
    <name type="scientific">Symbiodinium necroappetens</name>
    <dbReference type="NCBI Taxonomy" id="1628268"/>
    <lineage>
        <taxon>Eukaryota</taxon>
        <taxon>Sar</taxon>
        <taxon>Alveolata</taxon>
        <taxon>Dinophyceae</taxon>
        <taxon>Suessiales</taxon>
        <taxon>Symbiodiniaceae</taxon>
        <taxon>Symbiodinium</taxon>
    </lineage>
</organism>
<dbReference type="EMBL" id="CAJNJA010094905">
    <property type="protein sequence ID" value="CAE7941778.1"/>
    <property type="molecule type" value="Genomic_DNA"/>
</dbReference>
<evidence type="ECO:0000313" key="2">
    <source>
        <dbReference type="Proteomes" id="UP000601435"/>
    </source>
</evidence>
<dbReference type="AlphaFoldDB" id="A0A813CDI0"/>
<sequence length="229" mass="24656">EDAGEKQVDADAQAPGGNRTTLLVNMRQMPADDFYEATLSVASKQTNVLDILTQLPLFGKRFRAGPQSRVWRFIQQLPFMATLLGALRAGMATAAAPLATSVQNALASLNDRAKAECLAQLVNEIKKKGNNTAIIIDEANLALPNDGNDAKAETARTALAQITGETKEAFTASVILISSEHGYPYKLANAGLNLVDIKNIIIAPEVPPNDMLQMLTDHWGMGARLARLF</sequence>
<protein>
    <recommendedName>
        <fullName evidence="3">ATPase AAA-type core domain-containing protein</fullName>
    </recommendedName>
</protein>
<evidence type="ECO:0000313" key="1">
    <source>
        <dbReference type="EMBL" id="CAE7941778.1"/>
    </source>
</evidence>
<reference evidence="1" key="1">
    <citation type="submission" date="2021-02" db="EMBL/GenBank/DDBJ databases">
        <authorList>
            <person name="Dougan E. K."/>
            <person name="Rhodes N."/>
            <person name="Thang M."/>
            <person name="Chan C."/>
        </authorList>
    </citation>
    <scope>NUCLEOTIDE SEQUENCE</scope>
</reference>
<evidence type="ECO:0008006" key="3">
    <source>
        <dbReference type="Google" id="ProtNLM"/>
    </source>
</evidence>
<gene>
    <name evidence="1" type="ORF">SNEC2469_LOCUS34404</name>
</gene>
<keyword evidence="2" id="KW-1185">Reference proteome</keyword>
<dbReference type="OrthoDB" id="443655at2759"/>